<reference evidence="4" key="4">
    <citation type="journal article" date="2022" name="Microb. Genom.">
        <title>A global pangenome for the wheat fungal pathogen Pyrenophora tritici-repentis and prediction of effector protein structural homology.</title>
        <authorList>
            <person name="Moolhuijzen P.M."/>
            <person name="See P.T."/>
            <person name="Shi G."/>
            <person name="Powell H.R."/>
            <person name="Cockram J."/>
            <person name="Jorgensen L.N."/>
            <person name="Benslimane H."/>
            <person name="Strelkov S.E."/>
            <person name="Turner J."/>
            <person name="Liu Z."/>
            <person name="Moffat C.S."/>
        </authorList>
    </citation>
    <scope>NUCLEOTIDE SEQUENCE [LARGE SCALE GENOMIC DNA]</scope>
</reference>
<protein>
    <submittedName>
        <fullName evidence="3">Uncharacterized protein</fullName>
    </submittedName>
</protein>
<proteinExistence type="predicted"/>
<dbReference type="Proteomes" id="UP000249757">
    <property type="component" value="Unassembled WGS sequence"/>
</dbReference>
<accession>A0A2W1FC76</accession>
<dbReference type="OrthoDB" id="3539798at2759"/>
<evidence type="ECO:0000313" key="2">
    <source>
        <dbReference type="EMBL" id="KAF7573151.1"/>
    </source>
</evidence>
<comment type="caution">
    <text evidence="3">The sequence shown here is derived from an EMBL/GenBank/DDBJ whole genome shotgun (WGS) entry which is preliminary data.</text>
</comment>
<reference evidence="2" key="1">
    <citation type="journal article" date="2018" name="BMC Genomics">
        <title>Comparative genomics of the wheat fungal pathogen Pyrenophora tritici-repentis reveals chromosomal variations and genome plasticity.</title>
        <authorList>
            <person name="Moolhuijzen P."/>
            <person name="See P.T."/>
            <person name="Hane J.K."/>
            <person name="Shi G."/>
            <person name="Liu Z."/>
            <person name="Oliver R.P."/>
            <person name="Moffat C.S."/>
        </authorList>
    </citation>
    <scope>NUCLEOTIDE SEQUENCE [LARGE SCALE GENOMIC DNA]</scope>
    <source>
        <strain evidence="2">M4</strain>
    </source>
</reference>
<dbReference type="Proteomes" id="UP000245464">
    <property type="component" value="Chromosome 3"/>
</dbReference>
<evidence type="ECO:0000256" key="1">
    <source>
        <dbReference type="SAM" id="SignalP"/>
    </source>
</evidence>
<reference evidence="3" key="3">
    <citation type="journal article" date="2022" name="bioRxiv">
        <title>A global pangenome for the wheat fungal pathogen Pyrenophora tritici-repentis and prediction of effector protein structural homology.</title>
        <authorList>
            <person name="Moolhuijzen P."/>
            <person name="See P.T."/>
            <person name="Shi G."/>
            <person name="Powell H.R."/>
            <person name="Cockram J."/>
            <person name="Jorgensen L.N."/>
            <person name="Benslimane H."/>
            <person name="Strelkov S.E."/>
            <person name="Turner J."/>
            <person name="Liu Z."/>
            <person name="Moffat C.S."/>
        </authorList>
    </citation>
    <scope>NUCLEOTIDE SEQUENCE</scope>
    <source>
        <strain evidence="3">86-124</strain>
    </source>
</reference>
<evidence type="ECO:0000313" key="3">
    <source>
        <dbReference type="EMBL" id="KAI1516501.1"/>
    </source>
</evidence>
<dbReference type="EMBL" id="NQIK02000003">
    <property type="protein sequence ID" value="KAF7573151.1"/>
    <property type="molecule type" value="Genomic_DNA"/>
</dbReference>
<evidence type="ECO:0000313" key="4">
    <source>
        <dbReference type="Proteomes" id="UP000249757"/>
    </source>
</evidence>
<dbReference type="OMA" id="CWTSSAS"/>
<name>A0A2W1FC76_9PLEO</name>
<feature type="chain" id="PRO_5042701092" evidence="1">
    <location>
        <begin position="18"/>
        <end position="182"/>
    </location>
</feature>
<feature type="signal peptide" evidence="1">
    <location>
        <begin position="1"/>
        <end position="17"/>
    </location>
</feature>
<keyword evidence="4" id="KW-1185">Reference proteome</keyword>
<organism evidence="3 4">
    <name type="scientific">Pyrenophora tritici-repentis</name>
    <dbReference type="NCBI Taxonomy" id="45151"/>
    <lineage>
        <taxon>Eukaryota</taxon>
        <taxon>Fungi</taxon>
        <taxon>Dikarya</taxon>
        <taxon>Ascomycota</taxon>
        <taxon>Pezizomycotina</taxon>
        <taxon>Dothideomycetes</taxon>
        <taxon>Pleosporomycetidae</taxon>
        <taxon>Pleosporales</taxon>
        <taxon>Pleosporineae</taxon>
        <taxon>Pleosporaceae</taxon>
        <taxon>Pyrenophora</taxon>
    </lineage>
</organism>
<keyword evidence="1" id="KW-0732">Signal</keyword>
<gene>
    <name evidence="3" type="ORF">Ptr86124_005038</name>
    <name evidence="2" type="ORF">PtrM4_080560</name>
</gene>
<dbReference type="AlphaFoldDB" id="A0A2W1FC76"/>
<dbReference type="EMBL" id="NRDI02000005">
    <property type="protein sequence ID" value="KAI1516501.1"/>
    <property type="molecule type" value="Genomic_DNA"/>
</dbReference>
<reference evidence="3" key="2">
    <citation type="submission" date="2021-05" db="EMBL/GenBank/DDBJ databases">
        <authorList>
            <person name="Moolhuijzen P.M."/>
            <person name="Moffat C.S."/>
        </authorList>
    </citation>
    <scope>NUCLEOTIDE SEQUENCE</scope>
    <source>
        <strain evidence="3">86-124</strain>
    </source>
</reference>
<sequence length="182" mass="19951">MRFQPLLAAILLPLAFADTANSPGLELANVTFNSYYTFVSPSAAGPKLGSISFAIVNDAVEDPVLCDGYSTNPWAMFYGSDEMYCDYPETSGYTECWTSSASFFLDTLTPGEMNLTVQLSWTCAGQGQYTLTAWENLNLDCQSWTCTNDIWPKNTIYSNTTTVCEQDTVTFGGGNAKVHKVE</sequence>